<proteinExistence type="inferred from homology"/>
<dbReference type="Gene3D" id="3.40.190.10">
    <property type="entry name" value="Periplasmic binding protein-like II"/>
    <property type="match status" value="2"/>
</dbReference>
<dbReference type="Gene3D" id="1.10.10.10">
    <property type="entry name" value="Winged helix-like DNA-binding domain superfamily/Winged helix DNA-binding domain"/>
    <property type="match status" value="1"/>
</dbReference>
<dbReference type="EMBL" id="FOSK01000002">
    <property type="protein sequence ID" value="SFK07772.1"/>
    <property type="molecule type" value="Genomic_DNA"/>
</dbReference>
<evidence type="ECO:0000313" key="6">
    <source>
        <dbReference type="EMBL" id="SFK07772.1"/>
    </source>
</evidence>
<keyword evidence="7" id="KW-1185">Reference proteome</keyword>
<name>A0A1I3WJZ2_9HYPH</name>
<dbReference type="PRINTS" id="PR00039">
    <property type="entry name" value="HTHLYSR"/>
</dbReference>
<comment type="caution">
    <text evidence="6">The sequence shown here is derived from an EMBL/GenBank/DDBJ whole genome shotgun (WGS) entry which is preliminary data.</text>
</comment>
<dbReference type="Proteomes" id="UP000199598">
    <property type="component" value="Unassembled WGS sequence"/>
</dbReference>
<sequence>MQDSRPLNQIQPKWTAMLRRLSFRQLLYFCELCHFMNFRKAAESLGVSQPTLSQQISQLEENLELSLLSRSTTGFQVTAEGQQCLRLFQSLLNDCSEELENIHSKAQQQELRVGIPSYQNFRQIDELLRGFRVAYPSIFTHLIELTAVEMCEALASNKIDIAFMSQPTPLELPKNLKQLVFWSAHYELCLAKSHKMANKSVLTAQNVSDLPLILLPVSAHPRQYSFQIDALKELGAIPQIYPSAVTNVSGQIGLAASGAGACMIVPGTMELTPDVCSIPTTPPLPEMKMTIFWRKKTLNPLVERFMLLVKNYQI</sequence>
<reference evidence="6 7" key="1">
    <citation type="submission" date="2016-10" db="EMBL/GenBank/DDBJ databases">
        <authorList>
            <person name="Varghese N."/>
            <person name="Submissions S."/>
        </authorList>
    </citation>
    <scope>NUCLEOTIDE SEQUENCE [LARGE SCALE GENOMIC DNA]</scope>
    <source>
        <strain evidence="6 7">DSM 16392</strain>
    </source>
</reference>
<keyword evidence="3 6" id="KW-0238">DNA-binding</keyword>
<dbReference type="PROSITE" id="PS50931">
    <property type="entry name" value="HTH_LYSR"/>
    <property type="match status" value="1"/>
</dbReference>
<evidence type="ECO:0000256" key="2">
    <source>
        <dbReference type="ARBA" id="ARBA00023015"/>
    </source>
</evidence>
<evidence type="ECO:0000256" key="4">
    <source>
        <dbReference type="ARBA" id="ARBA00023163"/>
    </source>
</evidence>
<dbReference type="Pfam" id="PF00126">
    <property type="entry name" value="HTH_1"/>
    <property type="match status" value="1"/>
</dbReference>
<dbReference type="GO" id="GO:0003677">
    <property type="term" value="F:DNA binding"/>
    <property type="evidence" value="ECO:0007669"/>
    <property type="project" value="UniProtKB-KW"/>
</dbReference>
<organism evidence="6 7">
    <name type="scientific">Pseudovibrio ascidiaceicola</name>
    <dbReference type="NCBI Taxonomy" id="285279"/>
    <lineage>
        <taxon>Bacteria</taxon>
        <taxon>Pseudomonadati</taxon>
        <taxon>Pseudomonadota</taxon>
        <taxon>Alphaproteobacteria</taxon>
        <taxon>Hyphomicrobiales</taxon>
        <taxon>Stappiaceae</taxon>
        <taxon>Pseudovibrio</taxon>
    </lineage>
</organism>
<dbReference type="InterPro" id="IPR005119">
    <property type="entry name" value="LysR_subst-bd"/>
</dbReference>
<dbReference type="InterPro" id="IPR036388">
    <property type="entry name" value="WH-like_DNA-bd_sf"/>
</dbReference>
<evidence type="ECO:0000256" key="1">
    <source>
        <dbReference type="ARBA" id="ARBA00009437"/>
    </source>
</evidence>
<protein>
    <submittedName>
        <fullName evidence="6">DNA-binding transcriptional regulator, LysR family</fullName>
    </submittedName>
</protein>
<keyword evidence="4" id="KW-0804">Transcription</keyword>
<dbReference type="InterPro" id="IPR000847">
    <property type="entry name" value="LysR_HTH_N"/>
</dbReference>
<evidence type="ECO:0000313" key="7">
    <source>
        <dbReference type="Proteomes" id="UP000199598"/>
    </source>
</evidence>
<dbReference type="PANTHER" id="PTHR30346:SF28">
    <property type="entry name" value="HTH-TYPE TRANSCRIPTIONAL REGULATOR CYNR"/>
    <property type="match status" value="1"/>
</dbReference>
<feature type="domain" description="HTH lysR-type" evidence="5">
    <location>
        <begin position="21"/>
        <end position="78"/>
    </location>
</feature>
<accession>A0A1I3WJZ2</accession>
<comment type="similarity">
    <text evidence="1">Belongs to the LysR transcriptional regulatory family.</text>
</comment>
<gene>
    <name evidence="6" type="ORF">SAMN04488518_1022</name>
</gene>
<keyword evidence="2" id="KW-0805">Transcription regulation</keyword>
<dbReference type="SUPFAM" id="SSF53850">
    <property type="entry name" value="Periplasmic binding protein-like II"/>
    <property type="match status" value="1"/>
</dbReference>
<dbReference type="Pfam" id="PF03466">
    <property type="entry name" value="LysR_substrate"/>
    <property type="match status" value="1"/>
</dbReference>
<dbReference type="CDD" id="cd08414">
    <property type="entry name" value="PBP2_LTTR_aromatics_like"/>
    <property type="match status" value="1"/>
</dbReference>
<dbReference type="InterPro" id="IPR036390">
    <property type="entry name" value="WH_DNA-bd_sf"/>
</dbReference>
<evidence type="ECO:0000259" key="5">
    <source>
        <dbReference type="PROSITE" id="PS50931"/>
    </source>
</evidence>
<dbReference type="PANTHER" id="PTHR30346">
    <property type="entry name" value="TRANSCRIPTIONAL DUAL REGULATOR HCAR-RELATED"/>
    <property type="match status" value="1"/>
</dbReference>
<dbReference type="SUPFAM" id="SSF46785">
    <property type="entry name" value="Winged helix' DNA-binding domain"/>
    <property type="match status" value="1"/>
</dbReference>
<evidence type="ECO:0000256" key="3">
    <source>
        <dbReference type="ARBA" id="ARBA00023125"/>
    </source>
</evidence>